<evidence type="ECO:0000259" key="10">
    <source>
        <dbReference type="PROSITE" id="PS50110"/>
    </source>
</evidence>
<dbReference type="InterPro" id="IPR051552">
    <property type="entry name" value="HptR"/>
</dbReference>
<evidence type="ECO:0000256" key="2">
    <source>
        <dbReference type="ARBA" id="ARBA00022490"/>
    </source>
</evidence>
<feature type="modified residue" description="4-aspartylphosphate" evidence="8">
    <location>
        <position position="65"/>
    </location>
</feature>
<dbReference type="CDD" id="cd17536">
    <property type="entry name" value="REC_YesN-like"/>
    <property type="match status" value="1"/>
</dbReference>
<evidence type="ECO:0000256" key="3">
    <source>
        <dbReference type="ARBA" id="ARBA00022553"/>
    </source>
</evidence>
<accession>A0A927CFN5</accession>
<dbReference type="GO" id="GO:0003700">
    <property type="term" value="F:DNA-binding transcription factor activity"/>
    <property type="evidence" value="ECO:0007669"/>
    <property type="project" value="InterPro"/>
</dbReference>
<evidence type="ECO:0000256" key="6">
    <source>
        <dbReference type="ARBA" id="ARBA00023125"/>
    </source>
</evidence>
<dbReference type="GO" id="GO:0005737">
    <property type="term" value="C:cytoplasm"/>
    <property type="evidence" value="ECO:0007669"/>
    <property type="project" value="UniProtKB-SubCell"/>
</dbReference>
<dbReference type="PROSITE" id="PS01124">
    <property type="entry name" value="HTH_ARAC_FAMILY_2"/>
    <property type="match status" value="1"/>
</dbReference>
<evidence type="ECO:0000256" key="7">
    <source>
        <dbReference type="ARBA" id="ARBA00023163"/>
    </source>
</evidence>
<dbReference type="Gene3D" id="1.10.10.60">
    <property type="entry name" value="Homeodomain-like"/>
    <property type="match status" value="2"/>
</dbReference>
<keyword evidence="4" id="KW-0902">Two-component regulatory system</keyword>
<dbReference type="Proteomes" id="UP000639396">
    <property type="component" value="Unassembled WGS sequence"/>
</dbReference>
<dbReference type="InterPro" id="IPR018060">
    <property type="entry name" value="HTH_AraC"/>
</dbReference>
<dbReference type="RefSeq" id="WP_190931354.1">
    <property type="nucleotide sequence ID" value="NZ_JACXJA010000046.1"/>
</dbReference>
<reference evidence="11" key="1">
    <citation type="submission" date="2020-09" db="EMBL/GenBank/DDBJ databases">
        <title>A novel bacterium of genus Paenibacillus, isolated from South China Sea.</title>
        <authorList>
            <person name="Huang H."/>
            <person name="Mo K."/>
            <person name="Hu Y."/>
        </authorList>
    </citation>
    <scope>NUCLEOTIDE SEQUENCE</scope>
    <source>
        <strain evidence="11">IB182363</strain>
    </source>
</reference>
<dbReference type="SUPFAM" id="SSF46689">
    <property type="entry name" value="Homeodomain-like"/>
    <property type="match status" value="2"/>
</dbReference>
<dbReference type="GO" id="GO:0000160">
    <property type="term" value="P:phosphorelay signal transduction system"/>
    <property type="evidence" value="ECO:0007669"/>
    <property type="project" value="UniProtKB-KW"/>
</dbReference>
<protein>
    <submittedName>
        <fullName evidence="11">Response regulator</fullName>
    </submittedName>
</protein>
<dbReference type="InterPro" id="IPR011006">
    <property type="entry name" value="CheY-like_superfamily"/>
</dbReference>
<keyword evidence="7" id="KW-0804">Transcription</keyword>
<dbReference type="AlphaFoldDB" id="A0A927CFN5"/>
<dbReference type="Pfam" id="PF00072">
    <property type="entry name" value="Response_reg"/>
    <property type="match status" value="1"/>
</dbReference>
<comment type="caution">
    <text evidence="11">The sequence shown here is derived from an EMBL/GenBank/DDBJ whole genome shotgun (WGS) entry which is preliminary data.</text>
</comment>
<dbReference type="PROSITE" id="PS50110">
    <property type="entry name" value="RESPONSE_REGULATORY"/>
    <property type="match status" value="1"/>
</dbReference>
<evidence type="ECO:0000313" key="11">
    <source>
        <dbReference type="EMBL" id="MBD2865732.1"/>
    </source>
</evidence>
<keyword evidence="3 8" id="KW-0597">Phosphoprotein</keyword>
<dbReference type="SMART" id="SM00342">
    <property type="entry name" value="HTH_ARAC"/>
    <property type="match status" value="1"/>
</dbReference>
<evidence type="ECO:0000256" key="8">
    <source>
        <dbReference type="PROSITE-ProRule" id="PRU00169"/>
    </source>
</evidence>
<evidence type="ECO:0000313" key="12">
    <source>
        <dbReference type="Proteomes" id="UP000639396"/>
    </source>
</evidence>
<evidence type="ECO:0000256" key="1">
    <source>
        <dbReference type="ARBA" id="ARBA00004496"/>
    </source>
</evidence>
<keyword evidence="12" id="KW-1185">Reference proteome</keyword>
<dbReference type="PANTHER" id="PTHR42713:SF3">
    <property type="entry name" value="TRANSCRIPTIONAL REGULATORY PROTEIN HPTR"/>
    <property type="match status" value="1"/>
</dbReference>
<keyword evidence="6" id="KW-0238">DNA-binding</keyword>
<dbReference type="SUPFAM" id="SSF52172">
    <property type="entry name" value="CheY-like"/>
    <property type="match status" value="1"/>
</dbReference>
<name>A0A927CFN5_9BACL</name>
<dbReference type="PANTHER" id="PTHR42713">
    <property type="entry name" value="HISTIDINE KINASE-RELATED"/>
    <property type="match status" value="1"/>
</dbReference>
<feature type="domain" description="Response regulatory" evidence="10">
    <location>
        <begin position="13"/>
        <end position="130"/>
    </location>
</feature>
<sequence length="568" mass="63232">MQLDRNEPSPDIRVLIVDDEYMVRSTLREEIGWERLGMKVVAEASNGRQALEKCAAYSPDLALIDISMPVMSGLEMIVSAKQDFPGLRFAILTAHPDFAYAQEALNAGALAYVLKTPVLVQDVERMLANCRDTIRAERESHLRVRFADQVLSRHAWDIRHALLLDLQRGSHIAESHWAYLFPYAKPGSAGGRDQAASASGALGAPSAQPSRLQVMYVTALHMKRLLARYPEADAPLVKYSLFQAVQEVAADCGGGTALPDATGGVYLIRTLPVSGSRTKSESDVQHIITRLNRFFANYYSADAVIGISSSRSSRESLRDMLHEAEAASELSFYMPGREAPYYAYEKKPAVRSSGAAWPKVEAELLAKWRQPHRADVPGCLQVLRHYAESDRPEPDKLRRQTLALLETSGVPLTRSDWNELTDNGTLNAWLDGLDKVLGRDTSPALISPAVPAMHEDIGKALDYMRSHLHDNLTLAKVAEHIHMNPSYFSHLFKVNTGTTFIDHLTGLRIERAKQLLQRPELKNYMLCDEIGFASYPHFCTQFKKHTGYTPSEYKQQVLASGTRDDGGK</sequence>
<dbReference type="Gene3D" id="3.40.50.2300">
    <property type="match status" value="1"/>
</dbReference>
<evidence type="ECO:0000256" key="4">
    <source>
        <dbReference type="ARBA" id="ARBA00023012"/>
    </source>
</evidence>
<dbReference type="Pfam" id="PF12833">
    <property type="entry name" value="HTH_18"/>
    <property type="match status" value="1"/>
</dbReference>
<gene>
    <name evidence="11" type="ORF">IDH45_27495</name>
</gene>
<feature type="domain" description="HTH araC/xylS-type" evidence="9">
    <location>
        <begin position="458"/>
        <end position="556"/>
    </location>
</feature>
<dbReference type="GO" id="GO:0043565">
    <property type="term" value="F:sequence-specific DNA binding"/>
    <property type="evidence" value="ECO:0007669"/>
    <property type="project" value="InterPro"/>
</dbReference>
<evidence type="ECO:0000259" key="9">
    <source>
        <dbReference type="PROSITE" id="PS01124"/>
    </source>
</evidence>
<comment type="subcellular location">
    <subcellularLocation>
        <location evidence="1">Cytoplasm</location>
    </subcellularLocation>
</comment>
<proteinExistence type="predicted"/>
<keyword evidence="2" id="KW-0963">Cytoplasm</keyword>
<dbReference type="EMBL" id="JACXJA010000046">
    <property type="protein sequence ID" value="MBD2865732.1"/>
    <property type="molecule type" value="Genomic_DNA"/>
</dbReference>
<keyword evidence="5" id="KW-0805">Transcription regulation</keyword>
<organism evidence="11 12">
    <name type="scientific">Paenibacillus oceani</name>
    <dbReference type="NCBI Taxonomy" id="2772510"/>
    <lineage>
        <taxon>Bacteria</taxon>
        <taxon>Bacillati</taxon>
        <taxon>Bacillota</taxon>
        <taxon>Bacilli</taxon>
        <taxon>Bacillales</taxon>
        <taxon>Paenibacillaceae</taxon>
        <taxon>Paenibacillus</taxon>
    </lineage>
</organism>
<dbReference type="SMART" id="SM00448">
    <property type="entry name" value="REC"/>
    <property type="match status" value="1"/>
</dbReference>
<dbReference type="InterPro" id="IPR009057">
    <property type="entry name" value="Homeodomain-like_sf"/>
</dbReference>
<evidence type="ECO:0000256" key="5">
    <source>
        <dbReference type="ARBA" id="ARBA00023015"/>
    </source>
</evidence>
<dbReference type="InterPro" id="IPR001789">
    <property type="entry name" value="Sig_transdc_resp-reg_receiver"/>
</dbReference>